<organism evidence="1">
    <name type="scientific">Rhizophora mucronata</name>
    <name type="common">Asiatic mangrove</name>
    <dbReference type="NCBI Taxonomy" id="61149"/>
    <lineage>
        <taxon>Eukaryota</taxon>
        <taxon>Viridiplantae</taxon>
        <taxon>Streptophyta</taxon>
        <taxon>Embryophyta</taxon>
        <taxon>Tracheophyta</taxon>
        <taxon>Spermatophyta</taxon>
        <taxon>Magnoliopsida</taxon>
        <taxon>eudicotyledons</taxon>
        <taxon>Gunneridae</taxon>
        <taxon>Pentapetalae</taxon>
        <taxon>rosids</taxon>
        <taxon>fabids</taxon>
        <taxon>Malpighiales</taxon>
        <taxon>Rhizophoraceae</taxon>
        <taxon>Rhizophora</taxon>
    </lineage>
</organism>
<accession>A0A2P2M0E2</accession>
<evidence type="ECO:0000313" key="1">
    <source>
        <dbReference type="EMBL" id="MBX23697.1"/>
    </source>
</evidence>
<protein>
    <submittedName>
        <fullName evidence="1">Uncharacterized protein</fullName>
    </submittedName>
</protein>
<dbReference type="EMBL" id="GGEC01043213">
    <property type="protein sequence ID" value="MBX23697.1"/>
    <property type="molecule type" value="Transcribed_RNA"/>
</dbReference>
<name>A0A2P2M0E2_RHIMU</name>
<proteinExistence type="predicted"/>
<dbReference type="AlphaFoldDB" id="A0A2P2M0E2"/>
<sequence>MVNGGTVNTWICINFSRSVQDSVAGGFCSELAHMCHISGMV</sequence>
<reference evidence="1" key="1">
    <citation type="submission" date="2018-02" db="EMBL/GenBank/DDBJ databases">
        <title>Rhizophora mucronata_Transcriptome.</title>
        <authorList>
            <person name="Meera S.P."/>
            <person name="Sreeshan A."/>
            <person name="Augustine A."/>
        </authorList>
    </citation>
    <scope>NUCLEOTIDE SEQUENCE</scope>
    <source>
        <tissue evidence="1">Leaf</tissue>
    </source>
</reference>
<dbReference type="Gene3D" id="3.40.50.2300">
    <property type="match status" value="1"/>
</dbReference>